<dbReference type="Gene3D" id="1.10.287.110">
    <property type="entry name" value="DnaJ domain"/>
    <property type="match status" value="1"/>
</dbReference>
<name>A0AAD9IH61_PROWI</name>
<dbReference type="Pfam" id="PF00226">
    <property type="entry name" value="DnaJ"/>
    <property type="match status" value="1"/>
</dbReference>
<comment type="caution">
    <text evidence="3">The sequence shown here is derived from an EMBL/GenBank/DDBJ whole genome shotgun (WGS) entry which is preliminary data.</text>
</comment>
<feature type="domain" description="J" evidence="2">
    <location>
        <begin position="8"/>
        <end position="74"/>
    </location>
</feature>
<dbReference type="AlphaFoldDB" id="A0AAD9IH61"/>
<dbReference type="GO" id="GO:0042026">
    <property type="term" value="P:protein refolding"/>
    <property type="evidence" value="ECO:0007669"/>
    <property type="project" value="TreeGrafter"/>
</dbReference>
<dbReference type="SUPFAM" id="SSF46565">
    <property type="entry name" value="Chaperone J-domain"/>
    <property type="match status" value="1"/>
</dbReference>
<proteinExistence type="predicted"/>
<dbReference type="Proteomes" id="UP001255856">
    <property type="component" value="Unassembled WGS sequence"/>
</dbReference>
<dbReference type="EMBL" id="JASFZW010000006">
    <property type="protein sequence ID" value="KAK2077516.1"/>
    <property type="molecule type" value="Genomic_DNA"/>
</dbReference>
<feature type="region of interest" description="Disordered" evidence="1">
    <location>
        <begin position="131"/>
        <end position="153"/>
    </location>
</feature>
<sequence length="260" mass="29389">MEEPEVVNLYDTLGIQESASVEDIRAAYKAIAFRYHPDVNKEGDKEDRHRFVAATRAFQVLRDARRRAEYDRLLRFQRATQKIRENAAWDASFGREPGHRPAGRQRRDAPMDDLFEELLRRMSESQYAGFWRGAGRGRSGPGRRYESEAERERRAAQRMSAELAWKLEKEEAAAHKVRSTRLRQRAEAARAARQATALRGFWQTHGGLTRQDAAVAVAFLAGSALLAFQWRAALQGAVVVESAADSLAEAAMASSSDRRL</sequence>
<dbReference type="InterPro" id="IPR001623">
    <property type="entry name" value="DnaJ_domain"/>
</dbReference>
<reference evidence="3" key="1">
    <citation type="submission" date="2021-01" db="EMBL/GenBank/DDBJ databases">
        <authorList>
            <person name="Eckstrom K.M.E."/>
        </authorList>
    </citation>
    <scope>NUCLEOTIDE SEQUENCE</scope>
    <source>
        <strain evidence="3">UVCC 0001</strain>
    </source>
</reference>
<dbReference type="PANTHER" id="PTHR43096:SF58">
    <property type="entry name" value="CHAPERONE DNAJ-DOMAIN SUPERFAMILY PROTEIN"/>
    <property type="match status" value="1"/>
</dbReference>
<organism evidence="3 4">
    <name type="scientific">Prototheca wickerhamii</name>
    <dbReference type="NCBI Taxonomy" id="3111"/>
    <lineage>
        <taxon>Eukaryota</taxon>
        <taxon>Viridiplantae</taxon>
        <taxon>Chlorophyta</taxon>
        <taxon>core chlorophytes</taxon>
        <taxon>Trebouxiophyceae</taxon>
        <taxon>Chlorellales</taxon>
        <taxon>Chlorellaceae</taxon>
        <taxon>Prototheca</taxon>
    </lineage>
</organism>
<dbReference type="InterPro" id="IPR036869">
    <property type="entry name" value="J_dom_sf"/>
</dbReference>
<accession>A0AAD9IH61</accession>
<dbReference type="PROSITE" id="PS50076">
    <property type="entry name" value="DNAJ_2"/>
    <property type="match status" value="1"/>
</dbReference>
<evidence type="ECO:0000313" key="3">
    <source>
        <dbReference type="EMBL" id="KAK2077516.1"/>
    </source>
</evidence>
<evidence type="ECO:0000256" key="1">
    <source>
        <dbReference type="SAM" id="MobiDB-lite"/>
    </source>
</evidence>
<evidence type="ECO:0000259" key="2">
    <source>
        <dbReference type="PROSITE" id="PS50076"/>
    </source>
</evidence>
<dbReference type="PRINTS" id="PR00625">
    <property type="entry name" value="JDOMAIN"/>
</dbReference>
<gene>
    <name evidence="3" type="ORF">QBZ16_004361</name>
</gene>
<feature type="compositionally biased region" description="Basic and acidic residues" evidence="1">
    <location>
        <begin position="143"/>
        <end position="153"/>
    </location>
</feature>
<dbReference type="PANTHER" id="PTHR43096">
    <property type="entry name" value="DNAJ HOMOLOG 1, MITOCHONDRIAL-RELATED"/>
    <property type="match status" value="1"/>
</dbReference>
<dbReference type="GO" id="GO:0005737">
    <property type="term" value="C:cytoplasm"/>
    <property type="evidence" value="ECO:0007669"/>
    <property type="project" value="TreeGrafter"/>
</dbReference>
<evidence type="ECO:0000313" key="4">
    <source>
        <dbReference type="Proteomes" id="UP001255856"/>
    </source>
</evidence>
<protein>
    <recommendedName>
        <fullName evidence="2">J domain-containing protein</fullName>
    </recommendedName>
</protein>
<dbReference type="GO" id="GO:0051082">
    <property type="term" value="F:unfolded protein binding"/>
    <property type="evidence" value="ECO:0007669"/>
    <property type="project" value="TreeGrafter"/>
</dbReference>
<keyword evidence="4" id="KW-1185">Reference proteome</keyword>
<dbReference type="CDD" id="cd06257">
    <property type="entry name" value="DnaJ"/>
    <property type="match status" value="1"/>
</dbReference>
<dbReference type="InterPro" id="IPR018253">
    <property type="entry name" value="DnaJ_domain_CS"/>
</dbReference>
<dbReference type="SMART" id="SM00271">
    <property type="entry name" value="DnaJ"/>
    <property type="match status" value="1"/>
</dbReference>
<dbReference type="PROSITE" id="PS00636">
    <property type="entry name" value="DNAJ_1"/>
    <property type="match status" value="1"/>
</dbReference>